<dbReference type="InterPro" id="IPR036188">
    <property type="entry name" value="FAD/NAD-bd_sf"/>
</dbReference>
<feature type="domain" description="Pyridine nucleotide-disulphide oxidoreductase N-terminal" evidence="1">
    <location>
        <begin position="2"/>
        <end position="29"/>
    </location>
</feature>
<reference evidence="2 3" key="1">
    <citation type="submission" date="2012-11" db="EMBL/GenBank/DDBJ databases">
        <authorList>
            <person name="Huguet-Tapia J.C."/>
            <person name="Durkin A.S."/>
            <person name="Pettis G.S."/>
            <person name="Badger J.H."/>
        </authorList>
    </citation>
    <scope>NUCLEOTIDE SEQUENCE [LARGE SCALE GENOMIC DNA]</scope>
    <source>
        <strain evidence="2 3">91-03</strain>
    </source>
</reference>
<evidence type="ECO:0000313" key="2">
    <source>
        <dbReference type="EMBL" id="EKX60487.1"/>
    </source>
</evidence>
<evidence type="ECO:0000313" key="3">
    <source>
        <dbReference type="Proteomes" id="UP000010411"/>
    </source>
</evidence>
<organism evidence="2 3">
    <name type="scientific">Streptomyces ipomoeae 91-03</name>
    <dbReference type="NCBI Taxonomy" id="698759"/>
    <lineage>
        <taxon>Bacteria</taxon>
        <taxon>Bacillati</taxon>
        <taxon>Actinomycetota</taxon>
        <taxon>Actinomycetes</taxon>
        <taxon>Kitasatosporales</taxon>
        <taxon>Streptomycetaceae</taxon>
        <taxon>Streptomyces</taxon>
    </lineage>
</organism>
<name>L1KIS0_9ACTN</name>
<dbReference type="Proteomes" id="UP000010411">
    <property type="component" value="Unassembled WGS sequence"/>
</dbReference>
<dbReference type="PATRIC" id="fig|698759.3.peg.8795"/>
<accession>L1KIS0</accession>
<proteinExistence type="predicted"/>
<dbReference type="Gene3D" id="3.50.50.60">
    <property type="entry name" value="FAD/NAD(P)-binding domain"/>
    <property type="match status" value="1"/>
</dbReference>
<dbReference type="InterPro" id="IPR039648">
    <property type="entry name" value="DHPH_N"/>
</dbReference>
<evidence type="ECO:0000259" key="1">
    <source>
        <dbReference type="Pfam" id="PF00070"/>
    </source>
</evidence>
<comment type="caution">
    <text evidence="2">The sequence shown here is derived from an EMBL/GenBank/DDBJ whole genome shotgun (WGS) entry which is preliminary data.</text>
</comment>
<dbReference type="EMBL" id="AEJC01000649">
    <property type="protein sequence ID" value="EKX60487.1"/>
    <property type="molecule type" value="Genomic_DNA"/>
</dbReference>
<keyword evidence="3" id="KW-1185">Reference proteome</keyword>
<sequence length="64" mass="6831">MIGGGDTAMEEAAFLSRFAKSATIVHLRAERSATALAAIDPVSRSSRRRRLTTLCSGRVAVIKV</sequence>
<protein>
    <recommendedName>
        <fullName evidence="1">Pyridine nucleotide-disulphide oxidoreductase N-terminal domain-containing protein</fullName>
    </recommendedName>
</protein>
<dbReference type="AlphaFoldDB" id="L1KIS0"/>
<gene>
    <name evidence="2" type="ORF">STRIP9103_00976</name>
</gene>
<dbReference type="Pfam" id="PF00070">
    <property type="entry name" value="Pyr_redox"/>
    <property type="match status" value="1"/>
</dbReference>